<dbReference type="CDD" id="cd20298">
    <property type="entry name" value="cupin_UAH"/>
    <property type="match status" value="1"/>
</dbReference>
<protein>
    <submittedName>
        <fullName evidence="5">Similar to Saccharomyces cerevisiae YIR032C DAL3 Ureidoglycolate hydrolase, converts ureidoglycolate to glyoxylate and urea in the third step of allantoin degradation</fullName>
    </submittedName>
</protein>
<dbReference type="Gene3D" id="2.60.120.480">
    <property type="entry name" value="Ureidoglycolate hydrolase"/>
    <property type="match status" value="1"/>
</dbReference>
<reference evidence="5 6" key="1">
    <citation type="submission" date="2017-04" db="EMBL/GenBank/DDBJ databases">
        <authorList>
            <person name="Afonso C.L."/>
            <person name="Miller P.J."/>
            <person name="Scott M.A."/>
            <person name="Spackman E."/>
            <person name="Goraichik I."/>
            <person name="Dimitrov K.M."/>
            <person name="Suarez D.L."/>
            <person name="Swayne D.E."/>
        </authorList>
    </citation>
    <scope>NUCLEOTIDE SEQUENCE [LARGE SCALE GENOMIC DNA]</scope>
</reference>
<keyword evidence="2" id="KW-0659">Purine metabolism</keyword>
<dbReference type="SUPFAM" id="SSF51182">
    <property type="entry name" value="RmlC-like cupins"/>
    <property type="match status" value="1"/>
</dbReference>
<organism evidence="5 6">
    <name type="scientific">Maudiozyma saulgeensis</name>
    <dbReference type="NCBI Taxonomy" id="1789683"/>
    <lineage>
        <taxon>Eukaryota</taxon>
        <taxon>Fungi</taxon>
        <taxon>Dikarya</taxon>
        <taxon>Ascomycota</taxon>
        <taxon>Saccharomycotina</taxon>
        <taxon>Saccharomycetes</taxon>
        <taxon>Saccharomycetales</taxon>
        <taxon>Saccharomycetaceae</taxon>
        <taxon>Maudiozyma</taxon>
    </lineage>
</organism>
<dbReference type="EMBL" id="FXLY01000014">
    <property type="protein sequence ID" value="SMN22768.1"/>
    <property type="molecule type" value="Genomic_DNA"/>
</dbReference>
<accession>A0A1X7RAS4</accession>
<dbReference type="PANTHER" id="PTHR21221:SF1">
    <property type="entry name" value="UREIDOGLYCOLATE LYASE"/>
    <property type="match status" value="1"/>
</dbReference>
<dbReference type="GO" id="GO:0004848">
    <property type="term" value="F:ureidoglycolate hydrolase activity"/>
    <property type="evidence" value="ECO:0007669"/>
    <property type="project" value="InterPro"/>
</dbReference>
<comment type="subunit">
    <text evidence="1">Homodimer.</text>
</comment>
<evidence type="ECO:0000256" key="4">
    <source>
        <dbReference type="ARBA" id="ARBA00047684"/>
    </source>
</evidence>
<evidence type="ECO:0000256" key="2">
    <source>
        <dbReference type="ARBA" id="ARBA00022631"/>
    </source>
</evidence>
<dbReference type="AlphaFoldDB" id="A0A1X7RAS4"/>
<dbReference type="GO" id="GO:0006144">
    <property type="term" value="P:purine nucleobase metabolic process"/>
    <property type="evidence" value="ECO:0007669"/>
    <property type="project" value="UniProtKB-KW"/>
</dbReference>
<dbReference type="PANTHER" id="PTHR21221">
    <property type="entry name" value="UREIDOGLYCOLATE HYDROLASE"/>
    <property type="match status" value="1"/>
</dbReference>
<sequence length="204" mass="22768">MYITAEYISTTLFSPYGSIISPDEEVERLATKRGYVENNANQGTAIKISSVSTIQNISTSHVPNINIFRCFVKETIPKTEGFSVVVPVLEKHPNTSQTFIPIGSCRNDVSHVVVVALPDPHNNDEPDLCTLRAFLCKGNQGVTYGVGVWHAPMITLAMTSDTKFVDFAVVIYEVQDKDHPELNCIERYYRDPPQIVINKVGEDY</sequence>
<name>A0A1X7RAS4_9SACH</name>
<dbReference type="InterPro" id="IPR011051">
    <property type="entry name" value="RmlC_Cupin_sf"/>
</dbReference>
<evidence type="ECO:0000313" key="5">
    <source>
        <dbReference type="EMBL" id="SMN22768.1"/>
    </source>
</evidence>
<dbReference type="OrthoDB" id="10266039at2759"/>
<keyword evidence="5" id="KW-0378">Hydrolase</keyword>
<gene>
    <name evidence="5" type="ORF">KASA_0E00088G</name>
</gene>
<proteinExistence type="predicted"/>
<keyword evidence="3" id="KW-0456">Lyase</keyword>
<dbReference type="GO" id="GO:0050385">
    <property type="term" value="F:ureidoglycolate lyase activity"/>
    <property type="evidence" value="ECO:0007669"/>
    <property type="project" value="UniProtKB-EC"/>
</dbReference>
<evidence type="ECO:0000313" key="6">
    <source>
        <dbReference type="Proteomes" id="UP000196158"/>
    </source>
</evidence>
<dbReference type="InterPro" id="IPR024060">
    <property type="entry name" value="Ureidoglycolate_lyase_dom_sf"/>
</dbReference>
<evidence type="ECO:0000256" key="3">
    <source>
        <dbReference type="ARBA" id="ARBA00023239"/>
    </source>
</evidence>
<keyword evidence="6" id="KW-1185">Reference proteome</keyword>
<comment type="catalytic activity">
    <reaction evidence="4">
        <text>(S)-ureidoglycolate = urea + glyoxylate</text>
        <dbReference type="Rhea" id="RHEA:11304"/>
        <dbReference type="ChEBI" id="CHEBI:16199"/>
        <dbReference type="ChEBI" id="CHEBI:36655"/>
        <dbReference type="ChEBI" id="CHEBI:57296"/>
        <dbReference type="EC" id="4.3.2.3"/>
    </reaction>
</comment>
<dbReference type="Pfam" id="PF04115">
    <property type="entry name" value="Ureidogly_lyase"/>
    <property type="match status" value="1"/>
</dbReference>
<dbReference type="GO" id="GO:0000256">
    <property type="term" value="P:allantoin catabolic process"/>
    <property type="evidence" value="ECO:0007669"/>
    <property type="project" value="InterPro"/>
</dbReference>
<dbReference type="STRING" id="1789683.A0A1X7RAS4"/>
<dbReference type="InterPro" id="IPR007247">
    <property type="entry name" value="Ureidogly_lyase"/>
</dbReference>
<dbReference type="InterPro" id="IPR047233">
    <property type="entry name" value="UAH_cupin"/>
</dbReference>
<dbReference type="Proteomes" id="UP000196158">
    <property type="component" value="Unassembled WGS sequence"/>
</dbReference>
<evidence type="ECO:0000256" key="1">
    <source>
        <dbReference type="ARBA" id="ARBA00011738"/>
    </source>
</evidence>